<evidence type="ECO:0000313" key="2">
    <source>
        <dbReference type="EMBL" id="MEN3238915.1"/>
    </source>
</evidence>
<comment type="caution">
    <text evidence="2">The sequence shown here is derived from an EMBL/GenBank/DDBJ whole genome shotgun (WGS) entry which is preliminary data.</text>
</comment>
<dbReference type="RefSeq" id="WP_346013863.1">
    <property type="nucleotide sequence ID" value="NZ_JAQYXP010000009.1"/>
</dbReference>
<accession>A0ABV0A8K7</accession>
<feature type="chain" id="PRO_5046081688" evidence="1">
    <location>
        <begin position="28"/>
        <end position="129"/>
    </location>
</feature>
<dbReference type="Proteomes" id="UP001407347">
    <property type="component" value="Unassembled WGS sequence"/>
</dbReference>
<dbReference type="InterPro" id="IPR006311">
    <property type="entry name" value="TAT_signal"/>
</dbReference>
<dbReference type="PROSITE" id="PS51318">
    <property type="entry name" value="TAT"/>
    <property type="match status" value="1"/>
</dbReference>
<proteinExistence type="predicted"/>
<evidence type="ECO:0000313" key="3">
    <source>
        <dbReference type="Proteomes" id="UP001407347"/>
    </source>
</evidence>
<sequence>MSLRSLPPSRRAILASLGAAVPAAAIAATPEDASDADLIQVADAAIALFERAGVCGLSDDERAAMLSTVDEMIGAIVVLPATTQQGLAAKARLLRTEYPAKGGRAECYDPAEHLLSSLLSDLIRQGGRA</sequence>
<keyword evidence="3" id="KW-1185">Reference proteome</keyword>
<keyword evidence="1" id="KW-0732">Signal</keyword>
<reference evidence="2 3" key="1">
    <citation type="journal article" date="2023" name="PLoS ONE">
        <title>Complete genome assembly of Hawai'i environmental nontuberculous mycobacteria reveals unexpected co-isolation with methylobacteria.</title>
        <authorList>
            <person name="Hendrix J."/>
            <person name="Epperson L.E."/>
            <person name="Tong E.I."/>
            <person name="Chan Y.L."/>
            <person name="Hasan N.A."/>
            <person name="Dawrs S.N."/>
            <person name="Norton G.J."/>
            <person name="Virdi R."/>
            <person name="Crooks J.L."/>
            <person name="Chan E.D."/>
            <person name="Honda J.R."/>
            <person name="Strong M."/>
        </authorList>
    </citation>
    <scope>NUCLEOTIDE SEQUENCE [LARGE SCALE GENOMIC DNA]</scope>
    <source>
        <strain evidence="2 3">NJH_HI04-1</strain>
    </source>
</reference>
<feature type="signal peptide" evidence="1">
    <location>
        <begin position="1"/>
        <end position="27"/>
    </location>
</feature>
<name>A0ABV0A8K7_9HYPH</name>
<organism evidence="2 3">
    <name type="scientific">Methylobacterium ajmalii</name>
    <dbReference type="NCBI Taxonomy" id="2738439"/>
    <lineage>
        <taxon>Bacteria</taxon>
        <taxon>Pseudomonadati</taxon>
        <taxon>Pseudomonadota</taxon>
        <taxon>Alphaproteobacteria</taxon>
        <taxon>Hyphomicrobiales</taxon>
        <taxon>Methylobacteriaceae</taxon>
        <taxon>Methylobacterium</taxon>
    </lineage>
</organism>
<evidence type="ECO:0000256" key="1">
    <source>
        <dbReference type="SAM" id="SignalP"/>
    </source>
</evidence>
<protein>
    <submittedName>
        <fullName evidence="2">Uncharacterized protein</fullName>
    </submittedName>
</protein>
<gene>
    <name evidence="2" type="ORF">PUR29_36380</name>
</gene>
<dbReference type="EMBL" id="JAQYXP010000009">
    <property type="protein sequence ID" value="MEN3238915.1"/>
    <property type="molecule type" value="Genomic_DNA"/>
</dbReference>